<sequence length="166" mass="19034">MKKIMAIHLSRRAGTYSSEGVTGGKQAKRTLRSTVENRHLPVMLPLRRGGVLGVTRICACVLCVRLVICHTAVIAHGRREEMRRKRRSPASLDGSTAQVLPIELKSLFYQKLRLTRFYTFTIEDSIISRWISTSVWVRREFHQKRPTPAESIVDSTGVIYHWNFDL</sequence>
<gene>
    <name evidence="1" type="ORF">NTEN_LOCUS14562</name>
</gene>
<evidence type="ECO:0000313" key="2">
    <source>
        <dbReference type="Proteomes" id="UP000479000"/>
    </source>
</evidence>
<keyword evidence="2" id="KW-1185">Reference proteome</keyword>
<name>A0A6H5H1R4_9HEMI</name>
<feature type="non-terminal residue" evidence="1">
    <location>
        <position position="166"/>
    </location>
</feature>
<feature type="non-terminal residue" evidence="1">
    <location>
        <position position="1"/>
    </location>
</feature>
<dbReference type="AlphaFoldDB" id="A0A6H5H1R4"/>
<dbReference type="EMBL" id="CADCXU010021794">
    <property type="protein sequence ID" value="CAB0009414.1"/>
    <property type="molecule type" value="Genomic_DNA"/>
</dbReference>
<proteinExistence type="predicted"/>
<evidence type="ECO:0000313" key="1">
    <source>
        <dbReference type="EMBL" id="CAB0009414.1"/>
    </source>
</evidence>
<dbReference type="Proteomes" id="UP000479000">
    <property type="component" value="Unassembled WGS sequence"/>
</dbReference>
<organism evidence="1 2">
    <name type="scientific">Nesidiocoris tenuis</name>
    <dbReference type="NCBI Taxonomy" id="355587"/>
    <lineage>
        <taxon>Eukaryota</taxon>
        <taxon>Metazoa</taxon>
        <taxon>Ecdysozoa</taxon>
        <taxon>Arthropoda</taxon>
        <taxon>Hexapoda</taxon>
        <taxon>Insecta</taxon>
        <taxon>Pterygota</taxon>
        <taxon>Neoptera</taxon>
        <taxon>Paraneoptera</taxon>
        <taxon>Hemiptera</taxon>
        <taxon>Heteroptera</taxon>
        <taxon>Panheteroptera</taxon>
        <taxon>Cimicomorpha</taxon>
        <taxon>Miridae</taxon>
        <taxon>Dicyphina</taxon>
        <taxon>Nesidiocoris</taxon>
    </lineage>
</organism>
<protein>
    <submittedName>
        <fullName evidence="1">Uncharacterized protein</fullName>
    </submittedName>
</protein>
<reference evidence="1 2" key="1">
    <citation type="submission" date="2020-02" db="EMBL/GenBank/DDBJ databases">
        <authorList>
            <person name="Ferguson B K."/>
        </authorList>
    </citation>
    <scope>NUCLEOTIDE SEQUENCE [LARGE SCALE GENOMIC DNA]</scope>
</reference>
<accession>A0A6H5H1R4</accession>